<dbReference type="GO" id="GO:0005743">
    <property type="term" value="C:mitochondrial inner membrane"/>
    <property type="evidence" value="ECO:0007669"/>
    <property type="project" value="InterPro"/>
</dbReference>
<keyword evidence="2" id="KW-1185">Reference proteome</keyword>
<reference evidence="1" key="1">
    <citation type="journal article" date="2021" name="Sci. Rep.">
        <title>Diploid genomic architecture of Nitzschia inconspicua, an elite biomass production diatom.</title>
        <authorList>
            <person name="Oliver A."/>
            <person name="Podell S."/>
            <person name="Pinowska A."/>
            <person name="Traller J.C."/>
            <person name="Smith S.R."/>
            <person name="McClure R."/>
            <person name="Beliaev A."/>
            <person name="Bohutskyi P."/>
            <person name="Hill E.A."/>
            <person name="Rabines A."/>
            <person name="Zheng H."/>
            <person name="Allen L.Z."/>
            <person name="Kuo A."/>
            <person name="Grigoriev I.V."/>
            <person name="Allen A.E."/>
            <person name="Hazlebeck D."/>
            <person name="Allen E.E."/>
        </authorList>
    </citation>
    <scope>NUCLEOTIDE SEQUENCE</scope>
    <source>
        <strain evidence="1">Hildebrandi</strain>
    </source>
</reference>
<name>A0A9K3KE81_9STRA</name>
<dbReference type="InterPro" id="IPR006721">
    <property type="entry name" value="ATP_synth_F1_esu_mt"/>
</dbReference>
<dbReference type="GO" id="GO:0046933">
    <property type="term" value="F:proton-transporting ATP synthase activity, rotational mechanism"/>
    <property type="evidence" value="ECO:0007669"/>
    <property type="project" value="InterPro"/>
</dbReference>
<protein>
    <submittedName>
        <fullName evidence="1">Mitochondrial ATP synthase epsilon chain</fullName>
    </submittedName>
</protein>
<dbReference type="CDD" id="cd12153">
    <property type="entry name" value="F1-ATPase_epsilon"/>
    <property type="match status" value="1"/>
</dbReference>
<dbReference type="AlphaFoldDB" id="A0A9K3KE81"/>
<comment type="caution">
    <text evidence="1">The sequence shown here is derived from an EMBL/GenBank/DDBJ whole genome shotgun (WGS) entry which is preliminary data.</text>
</comment>
<dbReference type="EMBL" id="JAGRRH010000026">
    <property type="protein sequence ID" value="KAG7341641.1"/>
    <property type="molecule type" value="Genomic_DNA"/>
</dbReference>
<dbReference type="PANTHER" id="PTHR12448:SF0">
    <property type="entry name" value="ATP SYNTHASE SUBUNIT EPSILON, MITOCHONDRIAL"/>
    <property type="match status" value="1"/>
</dbReference>
<evidence type="ECO:0000313" key="2">
    <source>
        <dbReference type="Proteomes" id="UP000693970"/>
    </source>
</evidence>
<dbReference type="Pfam" id="PF04627">
    <property type="entry name" value="ATP-synt_Eps"/>
    <property type="match status" value="1"/>
</dbReference>
<dbReference type="PANTHER" id="PTHR12448">
    <property type="entry name" value="ATP SYNTHASE EPSILON CHAIN, MITOCHONDRIAL"/>
    <property type="match status" value="1"/>
</dbReference>
<evidence type="ECO:0000313" key="1">
    <source>
        <dbReference type="EMBL" id="KAG7341641.1"/>
    </source>
</evidence>
<sequence length="73" mass="7894">MTAPATSFWRIAGMTYLQYANRAAGSVRAGLKEPLKSKLAAQGQFSYKVSSWTNGEQSPKIEIDTLDKAGKAV</sequence>
<reference evidence="1" key="2">
    <citation type="submission" date="2021-04" db="EMBL/GenBank/DDBJ databases">
        <authorList>
            <person name="Podell S."/>
        </authorList>
    </citation>
    <scope>NUCLEOTIDE SEQUENCE</scope>
    <source>
        <strain evidence="1">Hildebrandi</strain>
    </source>
</reference>
<organism evidence="1 2">
    <name type="scientific">Nitzschia inconspicua</name>
    <dbReference type="NCBI Taxonomy" id="303405"/>
    <lineage>
        <taxon>Eukaryota</taxon>
        <taxon>Sar</taxon>
        <taxon>Stramenopiles</taxon>
        <taxon>Ochrophyta</taxon>
        <taxon>Bacillariophyta</taxon>
        <taxon>Bacillariophyceae</taxon>
        <taxon>Bacillariophycidae</taxon>
        <taxon>Bacillariales</taxon>
        <taxon>Bacillariaceae</taxon>
        <taxon>Nitzschia</taxon>
    </lineage>
</organism>
<gene>
    <name evidence="1" type="ORF">IV203_023594</name>
</gene>
<proteinExistence type="predicted"/>
<dbReference type="GO" id="GO:0042776">
    <property type="term" value="P:proton motive force-driven mitochondrial ATP synthesis"/>
    <property type="evidence" value="ECO:0007669"/>
    <property type="project" value="TreeGrafter"/>
</dbReference>
<dbReference type="Proteomes" id="UP000693970">
    <property type="component" value="Unassembled WGS sequence"/>
</dbReference>
<accession>A0A9K3KE81</accession>
<dbReference type="OrthoDB" id="269124at2759"/>